<dbReference type="AlphaFoldDB" id="A0AAV4Y7Z0"/>
<dbReference type="EMBL" id="BPLR01001471">
    <property type="protein sequence ID" value="GIZ02546.1"/>
    <property type="molecule type" value="Genomic_DNA"/>
</dbReference>
<feature type="compositionally biased region" description="Basic residues" evidence="1">
    <location>
        <begin position="261"/>
        <end position="275"/>
    </location>
</feature>
<sequence>MICGKIDVREGMGEEEGRARGGRGRGVRGGGAQRAALEPLRFSQCWRWPQAGFTYLEQLWRTGQLKGFPQLQNGGRVGIPVRKTQKDTRSVIPRKKGWQRVERCACAAVGKATDTHRSARDLEQLESFINQQPASQEGALLFCFSLSRCCSSLGMGMSTASGFGRCQVGACAKLGSWMLPLWRIFFRPLLGFWNCTRFKLHDGNRPLNTVDVLKLRYSSFKAKVMHDTSDIHPTDLNSGGNTGDNSRTETNSPFKNNRFLKTSRKGMGHDKRGRTFRGASLLPDSQKTTPPSLPSNTMDLRSPRPLTTRRPPGACAWTPAAKHFETGHRHHSAGHPGAPEQQPPVPSRPRALGEQYSPLGCLDILMSIMCYAGT</sequence>
<evidence type="ECO:0000313" key="2">
    <source>
        <dbReference type="EMBL" id="GIZ02546.1"/>
    </source>
</evidence>
<comment type="caution">
    <text evidence="2">The sequence shown here is derived from an EMBL/GenBank/DDBJ whole genome shotgun (WGS) entry which is preliminary data.</text>
</comment>
<feature type="compositionally biased region" description="Polar residues" evidence="1">
    <location>
        <begin position="235"/>
        <end position="255"/>
    </location>
</feature>
<organism evidence="2 3">
    <name type="scientific">Caerostris extrusa</name>
    <name type="common">Bark spider</name>
    <name type="synonym">Caerostris bankana</name>
    <dbReference type="NCBI Taxonomy" id="172846"/>
    <lineage>
        <taxon>Eukaryota</taxon>
        <taxon>Metazoa</taxon>
        <taxon>Ecdysozoa</taxon>
        <taxon>Arthropoda</taxon>
        <taxon>Chelicerata</taxon>
        <taxon>Arachnida</taxon>
        <taxon>Araneae</taxon>
        <taxon>Araneomorphae</taxon>
        <taxon>Entelegynae</taxon>
        <taxon>Araneoidea</taxon>
        <taxon>Araneidae</taxon>
        <taxon>Caerostris</taxon>
    </lineage>
</organism>
<protein>
    <submittedName>
        <fullName evidence="2">Uncharacterized protein</fullName>
    </submittedName>
</protein>
<keyword evidence="3" id="KW-1185">Reference proteome</keyword>
<reference evidence="2 3" key="1">
    <citation type="submission" date="2021-06" db="EMBL/GenBank/DDBJ databases">
        <title>Caerostris extrusa draft genome.</title>
        <authorList>
            <person name="Kono N."/>
            <person name="Arakawa K."/>
        </authorList>
    </citation>
    <scope>NUCLEOTIDE SEQUENCE [LARGE SCALE GENOMIC DNA]</scope>
</reference>
<accession>A0AAV4Y7Z0</accession>
<name>A0AAV4Y7Z0_CAEEX</name>
<evidence type="ECO:0000256" key="1">
    <source>
        <dbReference type="SAM" id="MobiDB-lite"/>
    </source>
</evidence>
<gene>
    <name evidence="2" type="ORF">CEXT_356831</name>
</gene>
<proteinExistence type="predicted"/>
<feature type="compositionally biased region" description="Low complexity" evidence="1">
    <location>
        <begin position="303"/>
        <end position="312"/>
    </location>
</feature>
<feature type="compositionally biased region" description="Polar residues" evidence="1">
    <location>
        <begin position="283"/>
        <end position="299"/>
    </location>
</feature>
<feature type="region of interest" description="Disordered" evidence="1">
    <location>
        <begin position="230"/>
        <end position="312"/>
    </location>
</feature>
<feature type="region of interest" description="Disordered" evidence="1">
    <location>
        <begin position="325"/>
        <end position="352"/>
    </location>
</feature>
<dbReference type="Proteomes" id="UP001054945">
    <property type="component" value="Unassembled WGS sequence"/>
</dbReference>
<evidence type="ECO:0000313" key="3">
    <source>
        <dbReference type="Proteomes" id="UP001054945"/>
    </source>
</evidence>